<evidence type="ECO:0000259" key="2">
    <source>
        <dbReference type="PROSITE" id="PS50943"/>
    </source>
</evidence>
<dbReference type="Gene3D" id="1.10.260.40">
    <property type="entry name" value="lambda repressor-like DNA-binding domains"/>
    <property type="match status" value="1"/>
</dbReference>
<feature type="compositionally biased region" description="Basic residues" evidence="1">
    <location>
        <begin position="14"/>
        <end position="29"/>
    </location>
</feature>
<feature type="domain" description="HTH cro/C1-type" evidence="2">
    <location>
        <begin position="95"/>
        <end position="150"/>
    </location>
</feature>
<comment type="caution">
    <text evidence="3">The sequence shown here is derived from an EMBL/GenBank/DDBJ whole genome shotgun (WGS) entry which is preliminary data.</text>
</comment>
<dbReference type="PROSITE" id="PS50943">
    <property type="entry name" value="HTH_CROC1"/>
    <property type="match status" value="1"/>
</dbReference>
<evidence type="ECO:0000313" key="3">
    <source>
        <dbReference type="EMBL" id="MEL0612525.1"/>
    </source>
</evidence>
<dbReference type="InterPro" id="IPR001387">
    <property type="entry name" value="Cro/C1-type_HTH"/>
</dbReference>
<dbReference type="RefSeq" id="WP_341566518.1">
    <property type="nucleotide sequence ID" value="NZ_JBAKAR010000002.1"/>
</dbReference>
<dbReference type="CDD" id="cd00093">
    <property type="entry name" value="HTH_XRE"/>
    <property type="match status" value="1"/>
</dbReference>
<evidence type="ECO:0000313" key="4">
    <source>
        <dbReference type="Proteomes" id="UP001379949"/>
    </source>
</evidence>
<name>A0ABU9G475_9GAMM</name>
<evidence type="ECO:0000256" key="1">
    <source>
        <dbReference type="SAM" id="MobiDB-lite"/>
    </source>
</evidence>
<dbReference type="Proteomes" id="UP001379949">
    <property type="component" value="Unassembled WGS sequence"/>
</dbReference>
<accession>A0ABU9G475</accession>
<protein>
    <submittedName>
        <fullName evidence="3">Helix-turn-helix domain-containing protein</fullName>
    </submittedName>
</protein>
<sequence length="153" mass="17256">MKGQIESIYPIKEHKIKRKSAKKAQKKAKKAEQKLALKIADTEQQENAKTAKQDDAMQNRASKNSQPLDNQEKRKVMKDIINRMMDGDLSQGEALKMLRIRVLGLKQEDYAQLVGVSRKTLSENENNKGNYSADVVNKVFQPFGLKVGLVAIS</sequence>
<keyword evidence="4" id="KW-1185">Reference proteome</keyword>
<feature type="compositionally biased region" description="Polar residues" evidence="1">
    <location>
        <begin position="59"/>
        <end position="69"/>
    </location>
</feature>
<organism evidence="3 4">
    <name type="scientific">Marinomonas arenicola</name>
    <dbReference type="NCBI Taxonomy" id="569601"/>
    <lineage>
        <taxon>Bacteria</taxon>
        <taxon>Pseudomonadati</taxon>
        <taxon>Pseudomonadota</taxon>
        <taxon>Gammaproteobacteria</taxon>
        <taxon>Oceanospirillales</taxon>
        <taxon>Oceanospirillaceae</taxon>
        <taxon>Marinomonas</taxon>
    </lineage>
</organism>
<reference evidence="3 4" key="1">
    <citation type="submission" date="2024-02" db="EMBL/GenBank/DDBJ databases">
        <title>Bacteria isolated from the canopy kelp, Nereocystis luetkeana.</title>
        <authorList>
            <person name="Pfister C.A."/>
            <person name="Younker I.T."/>
            <person name="Light S.H."/>
        </authorList>
    </citation>
    <scope>NUCLEOTIDE SEQUENCE [LARGE SCALE GENOMIC DNA]</scope>
    <source>
        <strain evidence="3 4">TI.4.07</strain>
    </source>
</reference>
<gene>
    <name evidence="3" type="ORF">V6242_05155</name>
</gene>
<dbReference type="Pfam" id="PF01381">
    <property type="entry name" value="HTH_3"/>
    <property type="match status" value="1"/>
</dbReference>
<dbReference type="InterPro" id="IPR010982">
    <property type="entry name" value="Lambda_DNA-bd_dom_sf"/>
</dbReference>
<dbReference type="EMBL" id="JBAKAR010000002">
    <property type="protein sequence ID" value="MEL0612525.1"/>
    <property type="molecule type" value="Genomic_DNA"/>
</dbReference>
<proteinExistence type="predicted"/>
<dbReference type="SUPFAM" id="SSF47413">
    <property type="entry name" value="lambda repressor-like DNA-binding domains"/>
    <property type="match status" value="1"/>
</dbReference>
<feature type="region of interest" description="Disordered" evidence="1">
    <location>
        <begin position="1"/>
        <end position="73"/>
    </location>
</feature>